<comment type="cofactor">
    <cofactor evidence="10">
        <name>Mn(2+)</name>
        <dbReference type="ChEBI" id="CHEBI:29035"/>
    </cofactor>
    <cofactor evidence="10">
        <name>Fe(2+)</name>
        <dbReference type="ChEBI" id="CHEBI:29033"/>
    </cofactor>
    <text evidence="10">Binds 1 Mn(2+) or Fe(2+) ion per subunit.</text>
</comment>
<dbReference type="SUPFAM" id="SSF46785">
    <property type="entry name" value="Winged helix' DNA-binding domain"/>
    <property type="match status" value="1"/>
</dbReference>
<evidence type="ECO:0000313" key="12">
    <source>
        <dbReference type="Proteomes" id="UP000273326"/>
    </source>
</evidence>
<gene>
    <name evidence="11" type="ORF">EJN90_12815</name>
</gene>
<dbReference type="OrthoDB" id="8659436at2"/>
<dbReference type="Pfam" id="PF01475">
    <property type="entry name" value="FUR"/>
    <property type="match status" value="1"/>
</dbReference>
<dbReference type="GO" id="GO:0008270">
    <property type="term" value="F:zinc ion binding"/>
    <property type="evidence" value="ECO:0007669"/>
    <property type="project" value="TreeGrafter"/>
</dbReference>
<evidence type="ECO:0000313" key="11">
    <source>
        <dbReference type="EMBL" id="AZP05458.1"/>
    </source>
</evidence>
<keyword evidence="7" id="KW-0238">DNA-binding</keyword>
<dbReference type="InterPro" id="IPR002481">
    <property type="entry name" value="FUR"/>
</dbReference>
<dbReference type="KEGG" id="jeh:EJN90_12815"/>
<dbReference type="EMBL" id="CP034465">
    <property type="protein sequence ID" value="AZP05458.1"/>
    <property type="molecule type" value="Genomic_DNA"/>
</dbReference>
<evidence type="ECO:0000256" key="6">
    <source>
        <dbReference type="ARBA" id="ARBA00023015"/>
    </source>
</evidence>
<protein>
    <submittedName>
        <fullName evidence="11">Transcriptional repressor</fullName>
    </submittedName>
</protein>
<dbReference type="PANTHER" id="PTHR33202">
    <property type="entry name" value="ZINC UPTAKE REGULATION PROTEIN"/>
    <property type="match status" value="1"/>
</dbReference>
<evidence type="ECO:0000256" key="2">
    <source>
        <dbReference type="ARBA" id="ARBA00007957"/>
    </source>
</evidence>
<evidence type="ECO:0000256" key="3">
    <source>
        <dbReference type="ARBA" id="ARBA00022490"/>
    </source>
</evidence>
<keyword evidence="5 9" id="KW-0862">Zinc</keyword>
<evidence type="ECO:0000256" key="5">
    <source>
        <dbReference type="ARBA" id="ARBA00022833"/>
    </source>
</evidence>
<accession>A0A3Q9BM08</accession>
<dbReference type="GO" id="GO:0045892">
    <property type="term" value="P:negative regulation of DNA-templated transcription"/>
    <property type="evidence" value="ECO:0007669"/>
    <property type="project" value="TreeGrafter"/>
</dbReference>
<dbReference type="Gene3D" id="3.30.1490.190">
    <property type="match status" value="1"/>
</dbReference>
<reference evidence="12" key="1">
    <citation type="submission" date="2018-12" db="EMBL/GenBank/DDBJ databases">
        <title>Complete genome sequencing of Jeotgalibaca sp. H21T32.</title>
        <authorList>
            <person name="Bae J.-W."/>
            <person name="Lee S.-Y."/>
        </authorList>
    </citation>
    <scope>NUCLEOTIDE SEQUENCE [LARGE SCALE GENOMIC DNA]</scope>
    <source>
        <strain evidence="12">H21T32</strain>
    </source>
</reference>
<evidence type="ECO:0000256" key="10">
    <source>
        <dbReference type="PIRSR" id="PIRSR602481-2"/>
    </source>
</evidence>
<evidence type="ECO:0000256" key="7">
    <source>
        <dbReference type="ARBA" id="ARBA00023125"/>
    </source>
</evidence>
<feature type="binding site" evidence="9">
    <location>
        <position position="110"/>
    </location>
    <ligand>
        <name>Zn(2+)</name>
        <dbReference type="ChEBI" id="CHEBI:29105"/>
    </ligand>
</feature>
<evidence type="ECO:0000256" key="1">
    <source>
        <dbReference type="ARBA" id="ARBA00004496"/>
    </source>
</evidence>
<keyword evidence="4" id="KW-0678">Repressor</keyword>
<dbReference type="GO" id="GO:0003700">
    <property type="term" value="F:DNA-binding transcription factor activity"/>
    <property type="evidence" value="ECO:0007669"/>
    <property type="project" value="InterPro"/>
</dbReference>
<dbReference type="InterPro" id="IPR036388">
    <property type="entry name" value="WH-like_DNA-bd_sf"/>
</dbReference>
<evidence type="ECO:0000256" key="8">
    <source>
        <dbReference type="ARBA" id="ARBA00023163"/>
    </source>
</evidence>
<dbReference type="InterPro" id="IPR036390">
    <property type="entry name" value="WH_DNA-bd_sf"/>
</dbReference>
<organism evidence="11 12">
    <name type="scientific">Jeotgalibaca ciconiae</name>
    <dbReference type="NCBI Taxonomy" id="2496265"/>
    <lineage>
        <taxon>Bacteria</taxon>
        <taxon>Bacillati</taxon>
        <taxon>Bacillota</taxon>
        <taxon>Bacilli</taxon>
        <taxon>Lactobacillales</taxon>
        <taxon>Carnobacteriaceae</taxon>
        <taxon>Jeotgalibaca</taxon>
    </lineage>
</organism>
<evidence type="ECO:0000256" key="9">
    <source>
        <dbReference type="PIRSR" id="PIRSR602481-1"/>
    </source>
</evidence>
<dbReference type="GO" id="GO:1900376">
    <property type="term" value="P:regulation of secondary metabolite biosynthetic process"/>
    <property type="evidence" value="ECO:0007669"/>
    <property type="project" value="TreeGrafter"/>
</dbReference>
<keyword evidence="9" id="KW-0479">Metal-binding</keyword>
<dbReference type="Gene3D" id="1.10.10.10">
    <property type="entry name" value="Winged helix-like DNA-binding domain superfamily/Winged helix DNA-binding domain"/>
    <property type="match status" value="1"/>
</dbReference>
<sequence>MNINNSRRWDIVGQALVDESLKRMKKNGLKHTEKREELLKLFAAEERYLTAKDVQQKLEDLYPTLSFDTIYRNLYSFVDIGILETTELNNEKLFRMTCLQEGHHHHHFICEECGRTIQLEMCPMDFFKEQLQNCLLKSHRFEIFGICNLCTAKA</sequence>
<dbReference type="AlphaFoldDB" id="A0A3Q9BM08"/>
<feature type="binding site" evidence="9">
    <location>
        <position position="150"/>
    </location>
    <ligand>
        <name>Zn(2+)</name>
        <dbReference type="ChEBI" id="CHEBI:29105"/>
    </ligand>
</feature>
<feature type="binding site" evidence="9">
    <location>
        <position position="113"/>
    </location>
    <ligand>
        <name>Zn(2+)</name>
        <dbReference type="ChEBI" id="CHEBI:29105"/>
    </ligand>
</feature>
<dbReference type="GO" id="GO:0005737">
    <property type="term" value="C:cytoplasm"/>
    <property type="evidence" value="ECO:0007669"/>
    <property type="project" value="UniProtKB-SubCell"/>
</dbReference>
<keyword evidence="10" id="KW-0408">Iron</keyword>
<dbReference type="GO" id="GO:0000976">
    <property type="term" value="F:transcription cis-regulatory region binding"/>
    <property type="evidence" value="ECO:0007669"/>
    <property type="project" value="TreeGrafter"/>
</dbReference>
<comment type="similarity">
    <text evidence="2">Belongs to the Fur family.</text>
</comment>
<feature type="binding site" evidence="10">
    <location>
        <position position="104"/>
    </location>
    <ligand>
        <name>Fe cation</name>
        <dbReference type="ChEBI" id="CHEBI:24875"/>
    </ligand>
</feature>
<dbReference type="CDD" id="cd07153">
    <property type="entry name" value="Fur_like"/>
    <property type="match status" value="1"/>
</dbReference>
<feature type="binding site" evidence="9">
    <location>
        <position position="147"/>
    </location>
    <ligand>
        <name>Zn(2+)</name>
        <dbReference type="ChEBI" id="CHEBI:29105"/>
    </ligand>
</feature>
<evidence type="ECO:0000256" key="4">
    <source>
        <dbReference type="ARBA" id="ARBA00022491"/>
    </source>
</evidence>
<comment type="cofactor">
    <cofactor evidence="9">
        <name>Zn(2+)</name>
        <dbReference type="ChEBI" id="CHEBI:29105"/>
    </cofactor>
    <text evidence="9">Binds 1 zinc ion per subunit.</text>
</comment>
<keyword evidence="8" id="KW-0804">Transcription</keyword>
<dbReference type="PANTHER" id="PTHR33202:SF1">
    <property type="entry name" value="FERRIC UPTAKE REGULATION PROTEIN"/>
    <property type="match status" value="1"/>
</dbReference>
<keyword evidence="6" id="KW-0805">Transcription regulation</keyword>
<keyword evidence="12" id="KW-1185">Reference proteome</keyword>
<dbReference type="Proteomes" id="UP000273326">
    <property type="component" value="Chromosome"/>
</dbReference>
<comment type="subcellular location">
    <subcellularLocation>
        <location evidence="1">Cytoplasm</location>
    </subcellularLocation>
</comment>
<feature type="binding site" evidence="10">
    <location>
        <position position="139"/>
    </location>
    <ligand>
        <name>Fe cation</name>
        <dbReference type="ChEBI" id="CHEBI:24875"/>
    </ligand>
</feature>
<proteinExistence type="inferred from homology"/>
<keyword evidence="3" id="KW-0963">Cytoplasm</keyword>
<dbReference type="InterPro" id="IPR043135">
    <property type="entry name" value="Fur_C"/>
</dbReference>
<name>A0A3Q9BM08_9LACT</name>